<keyword evidence="3" id="KW-1185">Reference proteome</keyword>
<evidence type="ECO:0000256" key="1">
    <source>
        <dbReference type="SAM" id="Phobius"/>
    </source>
</evidence>
<proteinExistence type="predicted"/>
<evidence type="ECO:0008006" key="4">
    <source>
        <dbReference type="Google" id="ProtNLM"/>
    </source>
</evidence>
<sequence length="91" mass="9647">MDRQRSTRAPLLPGDGPLSRVPPVVAFLVVFGLFGLGVWLRGVVGAVLLGVLTLLVLALLVATWPRLRPAERLGRVLVIAVLVGVAVSVLF</sequence>
<evidence type="ECO:0000313" key="3">
    <source>
        <dbReference type="Proteomes" id="UP001205311"/>
    </source>
</evidence>
<keyword evidence="1" id="KW-0812">Transmembrane</keyword>
<organism evidence="2 3">
    <name type="scientific">Streptoalloteichus tenebrarius (strain ATCC 17920 / DSM 40477 / JCM 4838 / CBS 697.72 / NBRC 16177 / NCIMB 11028 / NRRL B-12390 / A12253. 1 / ISP 5477)</name>
    <name type="common">Streptomyces tenebrarius</name>
    <dbReference type="NCBI Taxonomy" id="1933"/>
    <lineage>
        <taxon>Bacteria</taxon>
        <taxon>Bacillati</taxon>
        <taxon>Actinomycetota</taxon>
        <taxon>Actinomycetes</taxon>
        <taxon>Pseudonocardiales</taxon>
        <taxon>Pseudonocardiaceae</taxon>
        <taxon>Streptoalloteichus</taxon>
    </lineage>
</organism>
<gene>
    <name evidence="2" type="ORF">LX15_004596</name>
</gene>
<protein>
    <recommendedName>
        <fullName evidence="4">AI-2E family transporter</fullName>
    </recommendedName>
</protein>
<dbReference type="RefSeq" id="WP_253671713.1">
    <property type="nucleotide sequence ID" value="NZ_JAMTCP010000032.1"/>
</dbReference>
<name>A0ABT1HZE1_STRSD</name>
<feature type="transmembrane region" description="Helical" evidence="1">
    <location>
        <begin position="21"/>
        <end position="40"/>
    </location>
</feature>
<keyword evidence="1" id="KW-0472">Membrane</keyword>
<feature type="transmembrane region" description="Helical" evidence="1">
    <location>
        <begin position="46"/>
        <end position="64"/>
    </location>
</feature>
<keyword evidence="1" id="KW-1133">Transmembrane helix</keyword>
<comment type="caution">
    <text evidence="2">The sequence shown here is derived from an EMBL/GenBank/DDBJ whole genome shotgun (WGS) entry which is preliminary data.</text>
</comment>
<dbReference type="EMBL" id="JAMTCP010000032">
    <property type="protein sequence ID" value="MCP2260876.1"/>
    <property type="molecule type" value="Genomic_DNA"/>
</dbReference>
<evidence type="ECO:0000313" key="2">
    <source>
        <dbReference type="EMBL" id="MCP2260876.1"/>
    </source>
</evidence>
<feature type="transmembrane region" description="Helical" evidence="1">
    <location>
        <begin position="73"/>
        <end position="90"/>
    </location>
</feature>
<reference evidence="2 3" key="1">
    <citation type="submission" date="2022-06" db="EMBL/GenBank/DDBJ databases">
        <title>Genomic Encyclopedia of Archaeal and Bacterial Type Strains, Phase II (KMG-II): from individual species to whole genera.</title>
        <authorList>
            <person name="Goeker M."/>
        </authorList>
    </citation>
    <scope>NUCLEOTIDE SEQUENCE [LARGE SCALE GENOMIC DNA]</scope>
    <source>
        <strain evidence="2 3">DSM 40477</strain>
    </source>
</reference>
<accession>A0ABT1HZE1</accession>
<dbReference type="Proteomes" id="UP001205311">
    <property type="component" value="Unassembled WGS sequence"/>
</dbReference>